<dbReference type="InterPro" id="IPR038337">
    <property type="entry name" value="Poxvirus_polyA_pol_cat_N_sf"/>
</dbReference>
<dbReference type="GO" id="GO:0006397">
    <property type="term" value="P:mRNA processing"/>
    <property type="evidence" value="ECO:0007669"/>
    <property type="project" value="UniProtKB-KW"/>
</dbReference>
<keyword evidence="13" id="KW-0812">Transmembrane</keyword>
<keyword evidence="7 12" id="KW-0808">Transferase</keyword>
<dbReference type="Gene3D" id="1.20.1270.320">
    <property type="entry name" value="Poxvirus poly(A) polymerase, N domain"/>
    <property type="match status" value="1"/>
</dbReference>
<keyword evidence="13" id="KW-0472">Membrane</keyword>
<dbReference type="GO" id="GO:1990817">
    <property type="term" value="F:poly(A) RNA polymerase activity"/>
    <property type="evidence" value="ECO:0007669"/>
    <property type="project" value="UniProtKB-EC"/>
</dbReference>
<evidence type="ECO:0000256" key="3">
    <source>
        <dbReference type="ARBA" id="ARBA00011405"/>
    </source>
</evidence>
<dbReference type="InterPro" id="IPR024398">
    <property type="entry name" value="Poxvirus_polyA_pol_cat_N"/>
</dbReference>
<evidence type="ECO:0000256" key="11">
    <source>
        <dbReference type="ARBA" id="ARBA00048830"/>
    </source>
</evidence>
<evidence type="ECO:0000256" key="9">
    <source>
        <dbReference type="ARBA" id="ARBA00022840"/>
    </source>
</evidence>
<keyword evidence="9" id="KW-0067">ATP-binding</keyword>
<keyword evidence="13" id="KW-1133">Transmembrane helix</keyword>
<dbReference type="SUPFAM" id="SSF160957">
    <property type="entry name" value="Poly(A) polymerase catalytic subunit-like"/>
    <property type="match status" value="1"/>
</dbReference>
<comment type="subunit">
    <text evidence="3 12">Heterodimer of a large (catalytic) subunit and a small (regulatory) subunit.</text>
</comment>
<organism evidence="17 18">
    <name type="scientific">Alphaentomopoxvirus acuprea</name>
    <dbReference type="NCBI Taxonomy" id="62099"/>
    <lineage>
        <taxon>Viruses</taxon>
        <taxon>Varidnaviria</taxon>
        <taxon>Bamfordvirae</taxon>
        <taxon>Nucleocytoviricota</taxon>
        <taxon>Pokkesviricetes</taxon>
        <taxon>Chitovirales</taxon>
        <taxon>Poxviridae</taxon>
        <taxon>Entomopoxvirinae</taxon>
        <taxon>Alphaentomopoxvirus</taxon>
    </lineage>
</organism>
<evidence type="ECO:0000256" key="8">
    <source>
        <dbReference type="ARBA" id="ARBA00022741"/>
    </source>
</evidence>
<dbReference type="Pfam" id="PF12630">
    <property type="entry name" value="Pox_polyA_pol_N"/>
    <property type="match status" value="1"/>
</dbReference>
<evidence type="ECO:0000313" key="17">
    <source>
        <dbReference type="EMBL" id="BAO49506.1"/>
    </source>
</evidence>
<feature type="domain" description="Poxvirus poly(A) polymerase catalytic subunit N-terminal" evidence="16">
    <location>
        <begin position="15"/>
        <end position="97"/>
    </location>
</feature>
<dbReference type="OrthoDB" id="3428at10239"/>
<comment type="function">
    <text evidence="1 12">Polymerase that creates the 3'-poly(A) tail of mRNA's.</text>
</comment>
<sequence>MNIYIRNKPLDIKNALVDYNDKINDIVKFDKNKFIKQLISIRDIYVNDFIDTSKNDDISRRVNEYFDKQNVQNLKLGSIKSIIKFQHIIVTYVSKLLDNIIIYNNSSKMVDMINFLSLTSKIVPKDNDKLNNILKEYIYNSKLKNISKQIKKNENTEHDISIATKIGNILENILKTILIIKNNDCLCYGSFTCYNINCNIKYNDIDLYSTDAFRIVMFFMIIIHFIIGYDTYMFSIPFILGHISLKYKNIFLIDCIFMDKPTLNCIPKVLINNIYFIDPGYQMLNNFRMLSENFRSYKINEDIESAYIKYKTLLNYFTLNNSFNNNRLNNWLSKKLTMKDIPYYIENYNIIIDIKKIIETSPYDQIIIILGEPYRIMNELKKLNGNFSRKYGSFLNEIFFETSLTDKNKIIISGGQHKYTQIVDENKLSRIKITSIDNKLNIDSKKKYLIFSNLTTSTYLYINNDVKELSLKNLISFLSTTSLYCLLHKKCDFGMELYYCIISLLTLHDTRKITEYKVLDRYKLEGKHIEISISKNLFSSITRPKETTCDMMNYEEFIGYTNINGGF</sequence>
<evidence type="ECO:0000256" key="1">
    <source>
        <dbReference type="ARBA" id="ARBA00003054"/>
    </source>
</evidence>
<proteinExistence type="inferred from homology"/>
<dbReference type="InterPro" id="IPR038419">
    <property type="entry name" value="PolyA_pol_nucTrfase_sf_Poxvir"/>
</dbReference>
<keyword evidence="6 12" id="KW-0507">mRNA processing</keyword>
<protein>
    <recommendedName>
        <fullName evidence="5 12">Poly(A) polymerase catalytic subunit</fullName>
        <ecNumber evidence="4 12">2.7.7.19</ecNumber>
    </recommendedName>
</protein>
<dbReference type="EMBL" id="AP013055">
    <property type="protein sequence ID" value="BAO49506.1"/>
    <property type="molecule type" value="Genomic_DNA"/>
</dbReference>
<dbReference type="GO" id="GO:0005524">
    <property type="term" value="F:ATP binding"/>
    <property type="evidence" value="ECO:0007669"/>
    <property type="project" value="UniProtKB-KW"/>
</dbReference>
<evidence type="ECO:0000256" key="12">
    <source>
        <dbReference type="RuleBase" id="RU004458"/>
    </source>
</evidence>
<name>W6JLK0_9POXV</name>
<dbReference type="InterPro" id="IPR004976">
    <property type="entry name" value="PolyA_pol_cat_Poxvir"/>
</dbReference>
<dbReference type="Pfam" id="PF03296">
    <property type="entry name" value="Pox_polyA_pol"/>
    <property type="match status" value="1"/>
</dbReference>
<evidence type="ECO:0000256" key="4">
    <source>
        <dbReference type="ARBA" id="ARBA00012388"/>
    </source>
</evidence>
<dbReference type="InterPro" id="IPR024397">
    <property type="entry name" value="Poxvirus_polyA_pol_cat_C"/>
</dbReference>
<accession>W6JLK0</accession>
<evidence type="ECO:0000256" key="7">
    <source>
        <dbReference type="ARBA" id="ARBA00022679"/>
    </source>
</evidence>
<reference evidence="17 18" key="1">
    <citation type="journal article" date="2014" name="Virology">
        <title>The complete genome sequence of the Alphaentomopoxvirus Anomala cuprea entomopoxvirus, including its terminal hairpin loop sequences, suggests a potentially unique mode of apoptosis inhibition and mode of DNA replication.</title>
        <authorList>
            <person name="Mitsuhashi W."/>
            <person name="Miyamoto K."/>
            <person name="Wada S."/>
        </authorList>
    </citation>
    <scope>NUCLEOTIDE SEQUENCE [LARGE SCALE GENOMIC DNA]</scope>
    <source>
        <strain evidence="17">CV6M</strain>
    </source>
</reference>
<evidence type="ECO:0000256" key="10">
    <source>
        <dbReference type="ARBA" id="ARBA00023163"/>
    </source>
</evidence>
<evidence type="ECO:0000313" key="18">
    <source>
        <dbReference type="Proteomes" id="UP000174145"/>
    </source>
</evidence>
<keyword evidence="10 12" id="KW-0804">Transcription</keyword>
<keyword evidence="18" id="KW-1185">Reference proteome</keyword>
<dbReference type="InterPro" id="IPR037265">
    <property type="entry name" value="PolyA_pol_cat_sf"/>
</dbReference>
<comment type="catalytic activity">
    <reaction evidence="11 12">
        <text>RNA(n) + ATP = RNA(n)-3'-adenine ribonucleotide + diphosphate</text>
        <dbReference type="Rhea" id="RHEA:11332"/>
        <dbReference type="Rhea" id="RHEA-COMP:14527"/>
        <dbReference type="Rhea" id="RHEA-COMP:17347"/>
        <dbReference type="ChEBI" id="CHEBI:30616"/>
        <dbReference type="ChEBI" id="CHEBI:33019"/>
        <dbReference type="ChEBI" id="CHEBI:140395"/>
        <dbReference type="ChEBI" id="CHEBI:173115"/>
        <dbReference type="EC" id="2.7.7.19"/>
    </reaction>
</comment>
<dbReference type="CDD" id="cd20919">
    <property type="entry name" value="polyA_pol_Pox"/>
    <property type="match status" value="1"/>
</dbReference>
<evidence type="ECO:0000259" key="14">
    <source>
        <dbReference type="Pfam" id="PF03296"/>
    </source>
</evidence>
<keyword evidence="8" id="KW-0547">Nucleotide-binding</keyword>
<dbReference type="RefSeq" id="YP_009001619.1">
    <property type="nucleotide sequence ID" value="NC_023426.1"/>
</dbReference>
<dbReference type="Proteomes" id="UP000174145">
    <property type="component" value="Segment"/>
</dbReference>
<evidence type="ECO:0000256" key="13">
    <source>
        <dbReference type="SAM" id="Phobius"/>
    </source>
</evidence>
<feature type="transmembrane region" description="Helical" evidence="13">
    <location>
        <begin position="215"/>
        <end position="240"/>
    </location>
</feature>
<evidence type="ECO:0000259" key="16">
    <source>
        <dbReference type="Pfam" id="PF12630"/>
    </source>
</evidence>
<dbReference type="EC" id="2.7.7.19" evidence="4 12"/>
<evidence type="ECO:0000256" key="6">
    <source>
        <dbReference type="ARBA" id="ARBA00022664"/>
    </source>
</evidence>
<dbReference type="Pfam" id="PF12629">
    <property type="entry name" value="Pox_polyA_pol_C"/>
    <property type="match status" value="1"/>
</dbReference>
<dbReference type="GeneID" id="18263575"/>
<dbReference type="KEGG" id="vg:18263575"/>
<dbReference type="Gene3D" id="3.30.460.60">
    <property type="entry name" value="Poxvirus poly(A) polymerase, nucleotidyltransferase domain"/>
    <property type="match status" value="1"/>
</dbReference>
<feature type="domain" description="Poly(A) polymerase nucleotidyltransferase" evidence="14">
    <location>
        <begin position="126"/>
        <end position="279"/>
    </location>
</feature>
<comment type="similarity">
    <text evidence="2 12">Belongs to the poxviridae poly(A) polymerase catalytic subunit family.</text>
</comment>
<dbReference type="InterPro" id="IPR024231">
    <property type="entry name" value="PolyA_pol_nucTrfase_Poxvir"/>
</dbReference>
<feature type="domain" description="Poxvirus poly(A) polymerase catalytic subunit C-terminal" evidence="15">
    <location>
        <begin position="283"/>
        <end position="539"/>
    </location>
</feature>
<evidence type="ECO:0000256" key="5">
    <source>
        <dbReference type="ARBA" id="ARBA00017061"/>
    </source>
</evidence>
<evidence type="ECO:0000256" key="2">
    <source>
        <dbReference type="ARBA" id="ARBA00006268"/>
    </source>
</evidence>
<evidence type="ECO:0000259" key="15">
    <source>
        <dbReference type="Pfam" id="PF12629"/>
    </source>
</evidence>